<feature type="transmembrane region" description="Helical" evidence="8">
    <location>
        <begin position="333"/>
        <end position="354"/>
    </location>
</feature>
<evidence type="ECO:0000313" key="9">
    <source>
        <dbReference type="EMBL" id="EHP84583.1"/>
    </source>
</evidence>
<keyword evidence="6 8" id="KW-1133">Transmembrane helix</keyword>
<dbReference type="PANTHER" id="PTHR30472:SF25">
    <property type="entry name" value="ABC TRANSPORTER PERMEASE PROTEIN MJ0876-RELATED"/>
    <property type="match status" value="1"/>
</dbReference>
<comment type="subcellular location">
    <subcellularLocation>
        <location evidence="1">Cell membrane</location>
        <topology evidence="1">Multi-pass membrane protein</topology>
    </subcellularLocation>
</comment>
<feature type="transmembrane region" description="Helical" evidence="8">
    <location>
        <begin position="26"/>
        <end position="44"/>
    </location>
</feature>
<dbReference type="Proteomes" id="UP000003706">
    <property type="component" value="Unassembled WGS sequence"/>
</dbReference>
<reference evidence="9 10" key="1">
    <citation type="submission" date="2011-09" db="EMBL/GenBank/DDBJ databases">
        <title>The draft genome of Methanotorris formicicus Mc-S-70.</title>
        <authorList>
            <consortium name="US DOE Joint Genome Institute (JGI-PGF)"/>
            <person name="Lucas S."/>
            <person name="Han J."/>
            <person name="Lapidus A."/>
            <person name="Cheng J.-F."/>
            <person name="Goodwin L."/>
            <person name="Pitluck S."/>
            <person name="Peters L."/>
            <person name="Land M.L."/>
            <person name="Hauser L."/>
            <person name="Sieprawska-Lupa M."/>
            <person name="Takai K."/>
            <person name="Miyazaki J."/>
            <person name="Whitman W."/>
            <person name="Woyke T.J."/>
        </authorList>
    </citation>
    <scope>NUCLEOTIDE SEQUENCE [LARGE SCALE GENOMIC DNA]</scope>
    <source>
        <strain evidence="9 10">Mc-S-70</strain>
    </source>
</reference>
<dbReference type="EMBL" id="AGJL01000049">
    <property type="protein sequence ID" value="EHP84583.1"/>
    <property type="molecule type" value="Genomic_DNA"/>
</dbReference>
<evidence type="ECO:0000256" key="8">
    <source>
        <dbReference type="SAM" id="Phobius"/>
    </source>
</evidence>
<feature type="transmembrane region" description="Helical" evidence="8">
    <location>
        <begin position="265"/>
        <end position="291"/>
    </location>
</feature>
<feature type="transmembrane region" description="Helical" evidence="8">
    <location>
        <begin position="80"/>
        <end position="101"/>
    </location>
</feature>
<keyword evidence="4" id="KW-1003">Cell membrane</keyword>
<evidence type="ECO:0000256" key="1">
    <source>
        <dbReference type="ARBA" id="ARBA00004651"/>
    </source>
</evidence>
<evidence type="ECO:0000256" key="2">
    <source>
        <dbReference type="ARBA" id="ARBA00007935"/>
    </source>
</evidence>
<keyword evidence="10" id="KW-1185">Reference proteome</keyword>
<organism evidence="9 10">
    <name type="scientific">Methanotorris formicicus Mc-S-70</name>
    <dbReference type="NCBI Taxonomy" id="647171"/>
    <lineage>
        <taxon>Archaea</taxon>
        <taxon>Methanobacteriati</taxon>
        <taxon>Methanobacteriota</taxon>
        <taxon>Methanomada group</taxon>
        <taxon>Methanococci</taxon>
        <taxon>Methanococcales</taxon>
        <taxon>Methanocaldococcaceae</taxon>
        <taxon>Methanotorris</taxon>
    </lineage>
</organism>
<proteinExistence type="inferred from homology"/>
<evidence type="ECO:0000256" key="4">
    <source>
        <dbReference type="ARBA" id="ARBA00022475"/>
    </source>
</evidence>
<comment type="caution">
    <text evidence="9">The sequence shown here is derived from an EMBL/GenBank/DDBJ whole genome shotgun (WGS) entry which is preliminary data.</text>
</comment>
<dbReference type="GO" id="GO:0033214">
    <property type="term" value="P:siderophore-iron import into cell"/>
    <property type="evidence" value="ECO:0007669"/>
    <property type="project" value="TreeGrafter"/>
</dbReference>
<keyword evidence="5 8" id="KW-0812">Transmembrane</keyword>
<keyword evidence="3" id="KW-0813">Transport</keyword>
<dbReference type="FunFam" id="1.10.3470.10:FF:000001">
    <property type="entry name" value="Vitamin B12 ABC transporter permease BtuC"/>
    <property type="match status" value="1"/>
</dbReference>
<dbReference type="PANTHER" id="PTHR30472">
    <property type="entry name" value="FERRIC ENTEROBACTIN TRANSPORT SYSTEM PERMEASE PROTEIN"/>
    <property type="match status" value="1"/>
</dbReference>
<comment type="similarity">
    <text evidence="2">Belongs to the binding-protein-dependent transport system permease family. FecCD subfamily.</text>
</comment>
<evidence type="ECO:0000256" key="6">
    <source>
        <dbReference type="ARBA" id="ARBA00022989"/>
    </source>
</evidence>
<feature type="transmembrane region" description="Helical" evidence="8">
    <location>
        <begin position="145"/>
        <end position="165"/>
    </location>
</feature>
<evidence type="ECO:0000256" key="5">
    <source>
        <dbReference type="ARBA" id="ARBA00022692"/>
    </source>
</evidence>
<dbReference type="Pfam" id="PF01032">
    <property type="entry name" value="FecCD"/>
    <property type="match status" value="1"/>
</dbReference>
<sequence>MLKKLNLKCDTMDIPQKYKAYTKKKITFGFILLIVLFLSAIYALCVGDYKLTVNQVVNVLMGYETGNINLVIWNIRLPRIFAAIIAGMSLAVSGAVMQCILRNPLASPFTMGISHGAMFGAALAIILLGFGGAESTGRIFINNPYMITVFAFLGALIGVVVILLLAKLRGLTPEAMILAGVAMSSLFTAGTMLIQYFADDLQLAAMVYWTFGDLGRPLWTEIYIMTAIMIPALIYFIYKRWDYNALEAGEEAAKSLGVNTERTRLIGMLIASLLTSVNVAFLGIIGFVGLICPHIVRICIGGDYRFLIPISALFGSVLLLIADTFARTIIAPIVLPVGILTSFLGAPMFLYLLLKMYKK</sequence>
<accession>H1L0N9</accession>
<dbReference type="InterPro" id="IPR037294">
    <property type="entry name" value="ABC_BtuC-like"/>
</dbReference>
<feature type="transmembrane region" description="Helical" evidence="8">
    <location>
        <begin position="177"/>
        <end position="198"/>
    </location>
</feature>
<dbReference type="CDD" id="cd06550">
    <property type="entry name" value="TM_ABC_iron-siderophores_like"/>
    <property type="match status" value="1"/>
</dbReference>
<feature type="transmembrane region" description="Helical" evidence="8">
    <location>
        <begin position="218"/>
        <end position="238"/>
    </location>
</feature>
<gene>
    <name evidence="9" type="ORF">MetfoDRAFT_1613</name>
</gene>
<feature type="transmembrane region" description="Helical" evidence="8">
    <location>
        <begin position="306"/>
        <end position="326"/>
    </location>
</feature>
<protein>
    <submittedName>
        <fullName evidence="9">Transport system permease protein</fullName>
    </submittedName>
</protein>
<evidence type="ECO:0000313" key="10">
    <source>
        <dbReference type="Proteomes" id="UP000003706"/>
    </source>
</evidence>
<dbReference type="SUPFAM" id="SSF81345">
    <property type="entry name" value="ABC transporter involved in vitamin B12 uptake, BtuC"/>
    <property type="match status" value="1"/>
</dbReference>
<dbReference type="GO" id="GO:0022857">
    <property type="term" value="F:transmembrane transporter activity"/>
    <property type="evidence" value="ECO:0007669"/>
    <property type="project" value="InterPro"/>
</dbReference>
<keyword evidence="7 8" id="KW-0472">Membrane</keyword>
<evidence type="ECO:0000256" key="7">
    <source>
        <dbReference type="ARBA" id="ARBA00023136"/>
    </source>
</evidence>
<dbReference type="Gene3D" id="1.10.3470.10">
    <property type="entry name" value="ABC transporter involved in vitamin B12 uptake, BtuC"/>
    <property type="match status" value="1"/>
</dbReference>
<evidence type="ECO:0000256" key="3">
    <source>
        <dbReference type="ARBA" id="ARBA00022448"/>
    </source>
</evidence>
<name>H1L0N9_9EURY</name>
<feature type="transmembrane region" description="Helical" evidence="8">
    <location>
        <begin position="113"/>
        <end position="133"/>
    </location>
</feature>
<dbReference type="AlphaFoldDB" id="H1L0N9"/>
<dbReference type="InterPro" id="IPR000522">
    <property type="entry name" value="ABC_transptr_permease_BtuC"/>
</dbReference>
<dbReference type="GO" id="GO:0005886">
    <property type="term" value="C:plasma membrane"/>
    <property type="evidence" value="ECO:0007669"/>
    <property type="project" value="UniProtKB-SubCell"/>
</dbReference>
<dbReference type="PATRIC" id="fig|647171.4.peg.1569"/>
<dbReference type="STRING" id="647171.MetfoDRAFT_1613"/>